<accession>A0A0K2TLI9</accession>
<feature type="non-terminal residue" evidence="4">
    <location>
        <position position="750"/>
    </location>
</feature>
<dbReference type="Gene3D" id="2.30.29.30">
    <property type="entry name" value="Pleckstrin-homology domain (PH domain)/Phosphotyrosine-binding domain (PTB)"/>
    <property type="match status" value="2"/>
</dbReference>
<dbReference type="PROSITE" id="PS50057">
    <property type="entry name" value="FERM_3"/>
    <property type="match status" value="1"/>
</dbReference>
<dbReference type="SUPFAM" id="SSF47031">
    <property type="entry name" value="Second domain of FERM"/>
    <property type="match status" value="1"/>
</dbReference>
<dbReference type="InterPro" id="IPR040790">
    <property type="entry name" value="Kindlin_2_N"/>
</dbReference>
<dbReference type="InterPro" id="IPR014352">
    <property type="entry name" value="FERM/acyl-CoA-bd_prot_sf"/>
</dbReference>
<dbReference type="GO" id="GO:0005178">
    <property type="term" value="F:integrin binding"/>
    <property type="evidence" value="ECO:0007669"/>
    <property type="project" value="TreeGrafter"/>
</dbReference>
<evidence type="ECO:0000259" key="2">
    <source>
        <dbReference type="PROSITE" id="PS50003"/>
    </source>
</evidence>
<dbReference type="Pfam" id="PF18124">
    <property type="entry name" value="Kindlin_2_N"/>
    <property type="match status" value="1"/>
</dbReference>
<dbReference type="InterPro" id="IPR035963">
    <property type="entry name" value="FERM_2"/>
</dbReference>
<dbReference type="Pfam" id="PF00169">
    <property type="entry name" value="PH"/>
    <property type="match status" value="1"/>
</dbReference>
<feature type="region of interest" description="Disordered" evidence="1">
    <location>
        <begin position="224"/>
        <end position="276"/>
    </location>
</feature>
<name>A0A0K2TLI9_LEPSM</name>
<dbReference type="GO" id="GO:0009887">
    <property type="term" value="P:animal organ morphogenesis"/>
    <property type="evidence" value="ECO:0007669"/>
    <property type="project" value="UniProtKB-ARBA"/>
</dbReference>
<dbReference type="PANTHER" id="PTHR16160">
    <property type="entry name" value="FERMITIN 2-RELATED"/>
    <property type="match status" value="1"/>
</dbReference>
<dbReference type="SMART" id="SM00295">
    <property type="entry name" value="B41"/>
    <property type="match status" value="1"/>
</dbReference>
<dbReference type="InterPro" id="IPR000299">
    <property type="entry name" value="FERM_domain"/>
</dbReference>
<feature type="compositionally biased region" description="Polar residues" evidence="1">
    <location>
        <begin position="258"/>
        <end position="276"/>
    </location>
</feature>
<dbReference type="CDD" id="cd13205">
    <property type="entry name" value="FERM_C_fermitin"/>
    <property type="match status" value="1"/>
</dbReference>
<dbReference type="Gene3D" id="1.20.80.10">
    <property type="match status" value="1"/>
</dbReference>
<evidence type="ECO:0000313" key="4">
    <source>
        <dbReference type="EMBL" id="CDW26943.1"/>
    </source>
</evidence>
<dbReference type="InterPro" id="IPR019748">
    <property type="entry name" value="FERM_central"/>
</dbReference>
<dbReference type="GO" id="GO:0030055">
    <property type="term" value="C:cell-substrate junction"/>
    <property type="evidence" value="ECO:0007669"/>
    <property type="project" value="TreeGrafter"/>
</dbReference>
<dbReference type="CDD" id="cd17095">
    <property type="entry name" value="FERM_F0_kindlins"/>
    <property type="match status" value="1"/>
</dbReference>
<feature type="domain" description="FERM" evidence="3">
    <location>
        <begin position="269"/>
        <end position="732"/>
    </location>
</feature>
<proteinExistence type="predicted"/>
<evidence type="ECO:0000259" key="3">
    <source>
        <dbReference type="PROSITE" id="PS50057"/>
    </source>
</evidence>
<feature type="compositionally biased region" description="Polar residues" evidence="1">
    <location>
        <begin position="193"/>
        <end position="203"/>
    </location>
</feature>
<dbReference type="Pfam" id="PF00373">
    <property type="entry name" value="FERM_M"/>
    <property type="match status" value="1"/>
</dbReference>
<feature type="region of interest" description="Disordered" evidence="1">
    <location>
        <begin position="167"/>
        <end position="205"/>
    </location>
</feature>
<dbReference type="PANTHER" id="PTHR16160:SF13">
    <property type="entry name" value="FERMITIN 2-RELATED"/>
    <property type="match status" value="1"/>
</dbReference>
<dbReference type="SUPFAM" id="SSF50729">
    <property type="entry name" value="PH domain-like"/>
    <property type="match status" value="2"/>
</dbReference>
<dbReference type="GO" id="GO:0048731">
    <property type="term" value="P:system development"/>
    <property type="evidence" value="ECO:0007669"/>
    <property type="project" value="UniProtKB-ARBA"/>
</dbReference>
<dbReference type="CDD" id="cd14473">
    <property type="entry name" value="FERM_B-lobe"/>
    <property type="match status" value="2"/>
</dbReference>
<dbReference type="PROSITE" id="PS50003">
    <property type="entry name" value="PH_DOMAIN"/>
    <property type="match status" value="1"/>
</dbReference>
<feature type="compositionally biased region" description="Low complexity" evidence="1">
    <location>
        <begin position="169"/>
        <end position="180"/>
    </location>
</feature>
<reference evidence="4" key="1">
    <citation type="submission" date="2014-05" db="EMBL/GenBank/DDBJ databases">
        <authorList>
            <person name="Chronopoulou M."/>
        </authorList>
    </citation>
    <scope>NUCLEOTIDE SEQUENCE</scope>
    <source>
        <tissue evidence="4">Whole organism</tissue>
    </source>
</reference>
<evidence type="ECO:0000256" key="1">
    <source>
        <dbReference type="SAM" id="MobiDB-lite"/>
    </source>
</evidence>
<feature type="compositionally biased region" description="Polar residues" evidence="1">
    <location>
        <begin position="224"/>
        <end position="239"/>
    </location>
</feature>
<organism evidence="4">
    <name type="scientific">Lepeophtheirus salmonis</name>
    <name type="common">Salmon louse</name>
    <name type="synonym">Caligus salmonis</name>
    <dbReference type="NCBI Taxonomy" id="72036"/>
    <lineage>
        <taxon>Eukaryota</taxon>
        <taxon>Metazoa</taxon>
        <taxon>Ecdysozoa</taxon>
        <taxon>Arthropoda</taxon>
        <taxon>Crustacea</taxon>
        <taxon>Multicrustacea</taxon>
        <taxon>Hexanauplia</taxon>
        <taxon>Copepoda</taxon>
        <taxon>Siphonostomatoida</taxon>
        <taxon>Caligidae</taxon>
        <taxon>Lepeophtheirus</taxon>
    </lineage>
</organism>
<dbReference type="EMBL" id="HACA01009582">
    <property type="protein sequence ID" value="CDW26943.1"/>
    <property type="molecule type" value="Transcribed_RNA"/>
</dbReference>
<dbReference type="GO" id="GO:0007229">
    <property type="term" value="P:integrin-mediated signaling pathway"/>
    <property type="evidence" value="ECO:0007669"/>
    <property type="project" value="InterPro"/>
</dbReference>
<dbReference type="InterPro" id="IPR037843">
    <property type="entry name" value="Kindlin/fermitin"/>
</dbReference>
<dbReference type="GO" id="GO:0071944">
    <property type="term" value="C:cell periphery"/>
    <property type="evidence" value="ECO:0007669"/>
    <property type="project" value="UniProtKB-ARBA"/>
</dbReference>
<dbReference type="InterPro" id="IPR001849">
    <property type="entry name" value="PH_domain"/>
</dbReference>
<dbReference type="Gene3D" id="3.10.20.90">
    <property type="entry name" value="Phosphatidylinositol 3-kinase Catalytic Subunit, Chain A, domain 1"/>
    <property type="match status" value="1"/>
</dbReference>
<dbReference type="SMART" id="SM00233">
    <property type="entry name" value="PH"/>
    <property type="match status" value="1"/>
</dbReference>
<dbReference type="InterPro" id="IPR011993">
    <property type="entry name" value="PH-like_dom_sf"/>
</dbReference>
<dbReference type="OrthoDB" id="10057618at2759"/>
<feature type="compositionally biased region" description="Basic residues" evidence="1">
    <location>
        <begin position="183"/>
        <end position="192"/>
    </location>
</feature>
<dbReference type="GO" id="GO:0007160">
    <property type="term" value="P:cell-matrix adhesion"/>
    <property type="evidence" value="ECO:0007669"/>
    <property type="project" value="TreeGrafter"/>
</dbReference>
<dbReference type="AlphaFoldDB" id="A0A0K2TLI9"/>
<sequence length="750" mass="85817">MEHNYSSNTGVRLDGSWELTLLVTDLQVEKILRVKGDHHVGGVMIKLVNELDIAMDWSDHALWWPDRNKWLEKTRWTLDQYNITADTCVYFTPMHKNIRIQLPDLRYVDCVMDYSVQAFSGLRTLCSDLEIRHFEELSLCKPLATDHLKFNYGDYRQEEGKKRRITLKNSLNTSNSSSPSGTFRRKGNHHIHSVSTSDLSPSTAIVDRPDTNTFIANSTATLGRKTSTTSWNGSSSRNYRSLGRNGTLDYHRRKSDFHSQSNHGTLKKNGSFSPLVNGNDSNLKSGSEWSLAMSPPPSVEAKYSLIRPKNLVERARMNVAWLDSSLSLMEQGVKDFDTLLLRYKFYSFFDLNPKMDGVRINLIYEQLKWTILNENMDCTEEEMMLFAALQLQVSLQANVPQPSEEDEDDDDDVDAALSDLQISLEGEAHRSFINETVNNDIVAIPVLSDHLRYMRPKRFTLKGFKGHYFVLKELALVAYKNEEDSYNYHTSFSVNLKGCEVSPEVNISRKRYGIKLAIPSADGMSDLYLRCISEDQYSKWMAACRLAAKGKTMADASYDSEVKSILAFLSMQHPASTPVINPSTLNVDVEEYVASRFLRKMPKSKLRHRILEAHSNVKDLNLIEAKMNYLKAFQSLPDYGVSLFVVRFHGEKKDELLGVASNRLMRMNLQTGDPIKTWRYNTIKAWNINWETKHMMIQLGDGKNVIFKCLSADCKVVHEFIGGYIFLSMRNKDANQIIDEEQFHKLTGGW</sequence>
<feature type="domain" description="PH" evidence="2">
    <location>
        <begin position="444"/>
        <end position="549"/>
    </location>
</feature>
<dbReference type="InterPro" id="IPR019749">
    <property type="entry name" value="Band_41_domain"/>
</dbReference>
<protein>
    <submittedName>
        <fullName evidence="4">Unc112related proteinlike [Bombus impatiens]</fullName>
    </submittedName>
</protein>